<dbReference type="SUPFAM" id="SSF56815">
    <property type="entry name" value="Sec1/munc18-like (SM) proteins"/>
    <property type="match status" value="1"/>
</dbReference>
<gene>
    <name evidence="2" type="ORF">EPI10_034355</name>
</gene>
<comment type="caution">
    <text evidence="2">The sequence shown here is derived from an EMBL/GenBank/DDBJ whole genome shotgun (WGS) entry which is preliminary data.</text>
</comment>
<dbReference type="AlphaFoldDB" id="A0A5B6U444"/>
<dbReference type="Gene3D" id="3.90.830.10">
    <property type="entry name" value="Syntaxin Binding Protein 1, Chain A, domain 2"/>
    <property type="match status" value="1"/>
</dbReference>
<proteinExistence type="inferred from homology"/>
<dbReference type="PANTHER" id="PTHR11679">
    <property type="entry name" value="VESICLE PROTEIN SORTING-ASSOCIATED"/>
    <property type="match status" value="1"/>
</dbReference>
<dbReference type="InterPro" id="IPR001619">
    <property type="entry name" value="Sec1-like"/>
</dbReference>
<evidence type="ECO:0000256" key="1">
    <source>
        <dbReference type="ARBA" id="ARBA00009884"/>
    </source>
</evidence>
<evidence type="ECO:0000313" key="2">
    <source>
        <dbReference type="EMBL" id="KAA3451062.1"/>
    </source>
</evidence>
<sequence>MLIFNLFFNCSDYNCFMCIYSKRNDVKEVFLFERLDSGIIRETIKFLKCIVFVRPTAENIKLLSDELNLLNMRNIIYIFKHNLQADLKTLADSDEQETVREVREFYADFIPISPYFVTLDIPNPYTSQRYQKTSSDAQRLAEELIKQQSKDKRRPVSPLLNQWTYEAMVHELIGMHNNRVKLGNDAKMNRRI</sequence>
<dbReference type="InterPro" id="IPR043127">
    <property type="entry name" value="Sec-1-like_dom3a"/>
</dbReference>
<reference evidence="3" key="1">
    <citation type="journal article" date="2019" name="Plant Biotechnol. J.">
        <title>Genome sequencing of the Australian wild diploid species Gossypium australe highlights disease resistance and delayed gland morphogenesis.</title>
        <authorList>
            <person name="Cai Y."/>
            <person name="Cai X."/>
            <person name="Wang Q."/>
            <person name="Wang P."/>
            <person name="Zhang Y."/>
            <person name="Cai C."/>
            <person name="Xu Y."/>
            <person name="Wang K."/>
            <person name="Zhou Z."/>
            <person name="Wang C."/>
            <person name="Geng S."/>
            <person name="Li B."/>
            <person name="Dong Q."/>
            <person name="Hou Y."/>
            <person name="Wang H."/>
            <person name="Ai P."/>
            <person name="Liu Z."/>
            <person name="Yi F."/>
            <person name="Sun M."/>
            <person name="An G."/>
            <person name="Cheng J."/>
            <person name="Zhang Y."/>
            <person name="Shi Q."/>
            <person name="Xie Y."/>
            <person name="Shi X."/>
            <person name="Chang Y."/>
            <person name="Huang F."/>
            <person name="Chen Y."/>
            <person name="Hong S."/>
            <person name="Mi L."/>
            <person name="Sun Q."/>
            <person name="Zhang L."/>
            <person name="Zhou B."/>
            <person name="Peng R."/>
            <person name="Zhang X."/>
            <person name="Liu F."/>
        </authorList>
    </citation>
    <scope>NUCLEOTIDE SEQUENCE [LARGE SCALE GENOMIC DNA]</scope>
    <source>
        <strain evidence="3">cv. PA1801</strain>
    </source>
</reference>
<dbReference type="Gene3D" id="3.40.50.2060">
    <property type="match status" value="1"/>
</dbReference>
<dbReference type="OrthoDB" id="10266265at2759"/>
<dbReference type="GO" id="GO:0016192">
    <property type="term" value="P:vesicle-mediated transport"/>
    <property type="evidence" value="ECO:0007669"/>
    <property type="project" value="InterPro"/>
</dbReference>
<protein>
    <submittedName>
        <fullName evidence="2">Vacuolar protein sorting-associated protein 45-like protein</fullName>
    </submittedName>
</protein>
<dbReference type="InterPro" id="IPR043154">
    <property type="entry name" value="Sec-1-like_dom1"/>
</dbReference>
<accession>A0A5B6U444</accession>
<dbReference type="Pfam" id="PF00995">
    <property type="entry name" value="Sec1"/>
    <property type="match status" value="2"/>
</dbReference>
<dbReference type="EMBL" id="SMMG02000107">
    <property type="protein sequence ID" value="KAA3451062.1"/>
    <property type="molecule type" value="Genomic_DNA"/>
</dbReference>
<dbReference type="InterPro" id="IPR036045">
    <property type="entry name" value="Sec1-like_sf"/>
</dbReference>
<evidence type="ECO:0000313" key="3">
    <source>
        <dbReference type="Proteomes" id="UP000325315"/>
    </source>
</evidence>
<organism evidence="2 3">
    <name type="scientific">Gossypium australe</name>
    <dbReference type="NCBI Taxonomy" id="47621"/>
    <lineage>
        <taxon>Eukaryota</taxon>
        <taxon>Viridiplantae</taxon>
        <taxon>Streptophyta</taxon>
        <taxon>Embryophyta</taxon>
        <taxon>Tracheophyta</taxon>
        <taxon>Spermatophyta</taxon>
        <taxon>Magnoliopsida</taxon>
        <taxon>eudicotyledons</taxon>
        <taxon>Gunneridae</taxon>
        <taxon>Pentapetalae</taxon>
        <taxon>rosids</taxon>
        <taxon>malvids</taxon>
        <taxon>Malvales</taxon>
        <taxon>Malvaceae</taxon>
        <taxon>Malvoideae</taxon>
        <taxon>Gossypium</taxon>
    </lineage>
</organism>
<keyword evidence="3" id="KW-1185">Reference proteome</keyword>
<name>A0A5B6U444_9ROSI</name>
<comment type="similarity">
    <text evidence="1">Belongs to the STXBP/unc-18/SEC1 family.</text>
</comment>
<dbReference type="Proteomes" id="UP000325315">
    <property type="component" value="Unassembled WGS sequence"/>
</dbReference>